<dbReference type="RefSeq" id="WP_148404575.1">
    <property type="nucleotide sequence ID" value="NZ_VSKK01000003.1"/>
</dbReference>
<reference evidence="2 3" key="1">
    <citation type="submission" date="2019-08" db="EMBL/GenBank/DDBJ databases">
        <title>Genomes of Antarctic Bizionia species.</title>
        <authorList>
            <person name="Bowman J.P."/>
        </authorList>
    </citation>
    <scope>NUCLEOTIDE SEQUENCE [LARGE SCALE GENOMIC DNA]</scope>
    <source>
        <strain evidence="2 3">ADA-4</strain>
    </source>
</reference>
<feature type="chain" id="PRO_5022679015" description="DUF5017 domain-containing protein" evidence="1">
    <location>
        <begin position="26"/>
        <end position="202"/>
    </location>
</feature>
<gene>
    <name evidence="2" type="ORF">ES674_12805</name>
</gene>
<accession>A0A5D0R7B5</accession>
<proteinExistence type="predicted"/>
<dbReference type="AlphaFoldDB" id="A0A5D0R7B5"/>
<name>A0A5D0R7B5_9FLAO</name>
<feature type="signal peptide" evidence="1">
    <location>
        <begin position="1"/>
        <end position="25"/>
    </location>
</feature>
<sequence length="202" mass="22138">MKITQITSKVLFILALLITISCSNDKPVNDNPTNNIPTVTEGESHTYNLSFSGGEINGKTFSGNLPNKDMGNGAYAIRQQYTNSENVWVDEIALVLNNGNSDDEMGVSMILQMNNDQAKNFGPTSIDDSSSLTIMYGNYLMSPLSGTSNITNYGEITNFLNVVYAYFTITFNAEMQVLDITNGAQFTTQLSGSISINRYFTP</sequence>
<keyword evidence="3" id="KW-1185">Reference proteome</keyword>
<evidence type="ECO:0000313" key="3">
    <source>
        <dbReference type="Proteomes" id="UP000323720"/>
    </source>
</evidence>
<protein>
    <recommendedName>
        <fullName evidence="4">DUF5017 domain-containing protein</fullName>
    </recommendedName>
</protein>
<dbReference type="OrthoDB" id="1449997at2"/>
<evidence type="ECO:0000256" key="1">
    <source>
        <dbReference type="SAM" id="SignalP"/>
    </source>
</evidence>
<organism evidence="2 3">
    <name type="scientific">Bizionia myxarmorum</name>
    <dbReference type="NCBI Taxonomy" id="291186"/>
    <lineage>
        <taxon>Bacteria</taxon>
        <taxon>Pseudomonadati</taxon>
        <taxon>Bacteroidota</taxon>
        <taxon>Flavobacteriia</taxon>
        <taxon>Flavobacteriales</taxon>
        <taxon>Flavobacteriaceae</taxon>
        <taxon>Bizionia</taxon>
    </lineage>
</organism>
<keyword evidence="1" id="KW-0732">Signal</keyword>
<comment type="caution">
    <text evidence="2">The sequence shown here is derived from an EMBL/GenBank/DDBJ whole genome shotgun (WGS) entry which is preliminary data.</text>
</comment>
<dbReference type="PROSITE" id="PS51257">
    <property type="entry name" value="PROKAR_LIPOPROTEIN"/>
    <property type="match status" value="1"/>
</dbReference>
<evidence type="ECO:0008006" key="4">
    <source>
        <dbReference type="Google" id="ProtNLM"/>
    </source>
</evidence>
<dbReference type="EMBL" id="VSKK01000003">
    <property type="protein sequence ID" value="TYB76454.1"/>
    <property type="molecule type" value="Genomic_DNA"/>
</dbReference>
<evidence type="ECO:0000313" key="2">
    <source>
        <dbReference type="EMBL" id="TYB76454.1"/>
    </source>
</evidence>
<dbReference type="Proteomes" id="UP000323720">
    <property type="component" value="Unassembled WGS sequence"/>
</dbReference>